<dbReference type="InterPro" id="IPR002645">
    <property type="entry name" value="STAS_dom"/>
</dbReference>
<dbReference type="SUPFAM" id="SSF48173">
    <property type="entry name" value="Cryptochrome/photolyase FAD-binding domain"/>
    <property type="match status" value="1"/>
</dbReference>
<organism evidence="9 10">
    <name type="scientific">Durusdinium trenchii</name>
    <dbReference type="NCBI Taxonomy" id="1381693"/>
    <lineage>
        <taxon>Eukaryota</taxon>
        <taxon>Sar</taxon>
        <taxon>Alveolata</taxon>
        <taxon>Dinophyceae</taxon>
        <taxon>Suessiales</taxon>
        <taxon>Symbiodiniaceae</taxon>
        <taxon>Durusdinium</taxon>
    </lineage>
</organism>
<dbReference type="InterPro" id="IPR005101">
    <property type="entry name" value="Cryptochr/Photolyase_FAD-bd"/>
</dbReference>
<evidence type="ECO:0000256" key="6">
    <source>
        <dbReference type="SAM" id="Phobius"/>
    </source>
</evidence>
<evidence type="ECO:0000259" key="7">
    <source>
        <dbReference type="PROSITE" id="PS50801"/>
    </source>
</evidence>
<feature type="transmembrane region" description="Helical" evidence="6">
    <location>
        <begin position="26"/>
        <end position="46"/>
    </location>
</feature>
<evidence type="ECO:0000256" key="3">
    <source>
        <dbReference type="ARBA" id="ARBA00022989"/>
    </source>
</evidence>
<dbReference type="InterPro" id="IPR011547">
    <property type="entry name" value="SLC26A/SulP_dom"/>
</dbReference>
<dbReference type="Gene3D" id="1.25.40.80">
    <property type="match status" value="1"/>
</dbReference>
<dbReference type="InterPro" id="IPR014729">
    <property type="entry name" value="Rossmann-like_a/b/a_fold"/>
</dbReference>
<feature type="transmembrane region" description="Helical" evidence="6">
    <location>
        <begin position="399"/>
        <end position="431"/>
    </location>
</feature>
<evidence type="ECO:0000259" key="8">
    <source>
        <dbReference type="PROSITE" id="PS51645"/>
    </source>
</evidence>
<dbReference type="InterPro" id="IPR009394">
    <property type="entry name" value="MmcB-like"/>
</dbReference>
<gene>
    <name evidence="9" type="ORF">SCF082_LOCUS1657</name>
</gene>
<reference evidence="9 10" key="1">
    <citation type="submission" date="2024-02" db="EMBL/GenBank/DDBJ databases">
        <authorList>
            <person name="Chen Y."/>
            <person name="Shah S."/>
            <person name="Dougan E. K."/>
            <person name="Thang M."/>
            <person name="Chan C."/>
        </authorList>
    </citation>
    <scope>NUCLEOTIDE SEQUENCE [LARGE SCALE GENOMIC DNA]</scope>
</reference>
<sequence length="1261" mass="139056">MSPLKRYLPILDWGKSYSKETATSDLVAAVIVTIMLIPQSLAYALLAGLPPEVGLYASILPLVAYALFGTSRALAVGPVAVVSLMTASAVGELAQQGTPEYLGAAIVLAFLSGLMLVLMGLFRLGFLANLLSHPVISGFITASGLLIAASQLKHILGVPAHGHTLSEILLSITYHLNEINWITVGIGTGATVFLFWVRKGLKVQLLGAGLKPFLADVLTKAGPVAAVAVTTTAAAVFDLGDEGVRLVGDIPSGLPAPQLPPFDSELWLALAGPALLISVIGFVESVSVAQTLAAKKRQRIEPDQELIGLGASNIASAVSGGYPVTGGFARSVVNFDAGAATPAAGAFTAAGIAIATLFLTPLLTYLPQATLAATIIVAVLSLVDLGAVKRTYTYSKSDFTAMAATIGTTLFFGVESGVVAGVTLSIALYLYRSSRPHTAIVGVVPGTEHFRNVDRHAVITGDRVLTLRVDESLFFANTRYLEDRIYALVADRPNIEHVVLMCPAVNAIDASALESLEEINHRLSDSGVAFHLSEVKGPVMDRLKRTDFIDHLTGQVFLSQYDALCSLDPVTAIRSPRLNRYKLDCLRPVFQKAVDGRALRVEAPEFGTVDLADPVTHPNSLREFGRIQLEDPLTDGRQSDTALKVWRGTARLLRQFDFACLPEVTLASARRADLLALGPKHELWIVEVKSSIADFRADTKWPDYRQHCDRLFFATHPDVPLDIFPEETGLIVSDGFGAEILREAPEHKLVVWFKRDLRIQDHAPLKRASLRGPILPLYVIEPGLWQQPDVSGRQFAFLKECLEELRQDLAAQGQPLVVRTGEITEVFETLARQVDIEGLWSHEETGNQWTFERDKCVADWCRSRGIHWTECRQSGVMRRLKNRDGWAQKWDRFMAEAPIDPPVLEPLTGLEIGPLPAREDLRLADDPCPDRQTGGRDAALSTLESFLFKRGKPYRAAMATPVRAFGACSRLSPHLAFGTLSMREVAQATWARQQELKQSEFTGRSTWQGAMRSFSGRLHWHCHFMQKLEDEPRLEFENLHRAYDNLRPKDPDRHRLRAWQAGETGLPFVDACMRCLAATGWMNFRMRAMLVAVSSYHLWLDWRAPGEHLARLFTDYEPGIHWPQVQMQSGTTGINTIRIYNPVKQGLDQDPEGAFVRKWVPELTQIETDHIHEPWKADNAGKVLGKSYPVPVVDYLSAAKEAREKVWAVRKGQAFRGRASDIQHKHGSRKSGIPMRGQERARRKTRKQTETTQIDLFGDNP</sequence>
<dbReference type="SUPFAM" id="SSF52425">
    <property type="entry name" value="Cryptochrome/photolyase, N-terminal domain"/>
    <property type="match status" value="1"/>
</dbReference>
<dbReference type="InterPro" id="IPR006050">
    <property type="entry name" value="DNA_photolyase_N"/>
</dbReference>
<evidence type="ECO:0000256" key="4">
    <source>
        <dbReference type="ARBA" id="ARBA00023136"/>
    </source>
</evidence>
<feature type="transmembrane region" description="Helical" evidence="6">
    <location>
        <begin position="53"/>
        <end position="81"/>
    </location>
</feature>
<dbReference type="Pfam" id="PF06319">
    <property type="entry name" value="MmcB-like"/>
    <property type="match status" value="1"/>
</dbReference>
<dbReference type="Gene3D" id="3.30.750.24">
    <property type="entry name" value="STAS domain"/>
    <property type="match status" value="1"/>
</dbReference>
<dbReference type="Pfam" id="PF03441">
    <property type="entry name" value="FAD_binding_7"/>
    <property type="match status" value="1"/>
</dbReference>
<dbReference type="PROSITE" id="PS51645">
    <property type="entry name" value="PHR_CRY_ALPHA_BETA"/>
    <property type="match status" value="1"/>
</dbReference>
<dbReference type="InterPro" id="IPR036513">
    <property type="entry name" value="STAS_dom_sf"/>
</dbReference>
<feature type="transmembrane region" description="Helical" evidence="6">
    <location>
        <begin position="266"/>
        <end position="289"/>
    </location>
</feature>
<evidence type="ECO:0000256" key="1">
    <source>
        <dbReference type="ARBA" id="ARBA00004141"/>
    </source>
</evidence>
<feature type="transmembrane region" description="Helical" evidence="6">
    <location>
        <begin position="101"/>
        <end position="122"/>
    </location>
</feature>
<dbReference type="PANTHER" id="PTHR11814">
    <property type="entry name" value="SULFATE TRANSPORTER"/>
    <property type="match status" value="1"/>
</dbReference>
<feature type="transmembrane region" description="Helical" evidence="6">
    <location>
        <begin position="339"/>
        <end position="359"/>
    </location>
</feature>
<comment type="caution">
    <text evidence="9">The sequence shown here is derived from an EMBL/GenBank/DDBJ whole genome shotgun (WGS) entry which is preliminary data.</text>
</comment>
<dbReference type="InterPro" id="IPR036134">
    <property type="entry name" value="Crypto/Photolyase_FAD-like_sf"/>
</dbReference>
<dbReference type="SUPFAM" id="SSF52091">
    <property type="entry name" value="SpoIIaa-like"/>
    <property type="match status" value="1"/>
</dbReference>
<proteinExistence type="predicted"/>
<dbReference type="InterPro" id="IPR036155">
    <property type="entry name" value="Crypto/Photolyase_N_sf"/>
</dbReference>
<accession>A0ABP0HFV2</accession>
<feature type="transmembrane region" description="Helical" evidence="6">
    <location>
        <begin position="134"/>
        <end position="152"/>
    </location>
</feature>
<dbReference type="CDD" id="cd07042">
    <property type="entry name" value="STAS_SulP_like_sulfate_transporter"/>
    <property type="match status" value="1"/>
</dbReference>
<feature type="transmembrane region" description="Helical" evidence="6">
    <location>
        <begin position="217"/>
        <end position="237"/>
    </location>
</feature>
<feature type="domain" description="Photolyase/cryptochrome alpha/beta" evidence="8">
    <location>
        <begin position="747"/>
        <end position="876"/>
    </location>
</feature>
<keyword evidence="10" id="KW-1185">Reference proteome</keyword>
<feature type="region of interest" description="Disordered" evidence="5">
    <location>
        <begin position="1217"/>
        <end position="1261"/>
    </location>
</feature>
<dbReference type="Gene3D" id="1.10.579.10">
    <property type="entry name" value="DNA Cyclobutane Dipyrimidine Photolyase, subunit A, domain 3"/>
    <property type="match status" value="1"/>
</dbReference>
<protein>
    <submittedName>
        <fullName evidence="9">Cryptochrome-like protein cry2</fullName>
    </submittedName>
</protein>
<dbReference type="PROSITE" id="PS50801">
    <property type="entry name" value="STAS"/>
    <property type="match status" value="1"/>
</dbReference>
<name>A0ABP0HFV2_9DINO</name>
<evidence type="ECO:0000313" key="10">
    <source>
        <dbReference type="Proteomes" id="UP001642464"/>
    </source>
</evidence>
<dbReference type="Pfam" id="PF00916">
    <property type="entry name" value="Sulfate_transp"/>
    <property type="match status" value="1"/>
</dbReference>
<evidence type="ECO:0000256" key="5">
    <source>
        <dbReference type="SAM" id="MobiDB-lite"/>
    </source>
</evidence>
<keyword evidence="4 6" id="KW-0472">Membrane</keyword>
<evidence type="ECO:0000313" key="9">
    <source>
        <dbReference type="EMBL" id="CAK8989037.1"/>
    </source>
</evidence>
<feature type="transmembrane region" description="Helical" evidence="6">
    <location>
        <begin position="179"/>
        <end position="197"/>
    </location>
</feature>
<dbReference type="Gene3D" id="3.40.50.620">
    <property type="entry name" value="HUPs"/>
    <property type="match status" value="1"/>
</dbReference>
<dbReference type="EMBL" id="CAXAMM010000792">
    <property type="protein sequence ID" value="CAK8989037.1"/>
    <property type="molecule type" value="Genomic_DNA"/>
</dbReference>
<evidence type="ECO:0000256" key="2">
    <source>
        <dbReference type="ARBA" id="ARBA00022692"/>
    </source>
</evidence>
<feature type="transmembrane region" description="Helical" evidence="6">
    <location>
        <begin position="365"/>
        <end position="387"/>
    </location>
</feature>
<comment type="subcellular location">
    <subcellularLocation>
        <location evidence="1">Membrane</location>
        <topology evidence="1">Multi-pass membrane protein</topology>
    </subcellularLocation>
</comment>
<dbReference type="Pfam" id="PF01740">
    <property type="entry name" value="STAS"/>
    <property type="match status" value="1"/>
</dbReference>
<keyword evidence="2 6" id="KW-0812">Transmembrane</keyword>
<keyword evidence="3 6" id="KW-1133">Transmembrane helix</keyword>
<dbReference type="Proteomes" id="UP001642464">
    <property type="component" value="Unassembled WGS sequence"/>
</dbReference>
<dbReference type="NCBIfam" id="TIGR00815">
    <property type="entry name" value="sulP"/>
    <property type="match status" value="1"/>
</dbReference>
<dbReference type="InterPro" id="IPR001902">
    <property type="entry name" value="SLC26A/SulP_fam"/>
</dbReference>
<feature type="domain" description="STAS" evidence="7">
    <location>
        <begin position="464"/>
        <end position="567"/>
    </location>
</feature>